<evidence type="ECO:0000256" key="2">
    <source>
        <dbReference type="ARBA" id="ARBA00022475"/>
    </source>
</evidence>
<keyword evidence="6" id="KW-0675">Receptor</keyword>
<dbReference type="AlphaFoldDB" id="A0A9J6CSL5"/>
<evidence type="ECO:0000256" key="6">
    <source>
        <dbReference type="RuleBase" id="RU363108"/>
    </source>
</evidence>
<evidence type="ECO:0000313" key="7">
    <source>
        <dbReference type="EMBL" id="KAG5684555.1"/>
    </source>
</evidence>
<feature type="transmembrane region" description="Helical" evidence="6">
    <location>
        <begin position="20"/>
        <end position="40"/>
    </location>
</feature>
<protein>
    <recommendedName>
        <fullName evidence="6">Gustatory receptor</fullName>
    </recommendedName>
</protein>
<comment type="similarity">
    <text evidence="6">Belongs to the insect chemoreceptor superfamily. Gustatory receptor (GR) family.</text>
</comment>
<keyword evidence="6" id="KW-0807">Transducer</keyword>
<dbReference type="GO" id="GO:0007165">
    <property type="term" value="P:signal transduction"/>
    <property type="evidence" value="ECO:0007669"/>
    <property type="project" value="UniProtKB-KW"/>
</dbReference>
<feature type="transmembrane region" description="Helical" evidence="6">
    <location>
        <begin position="345"/>
        <end position="364"/>
    </location>
</feature>
<evidence type="ECO:0000256" key="3">
    <source>
        <dbReference type="ARBA" id="ARBA00022692"/>
    </source>
</evidence>
<evidence type="ECO:0000256" key="5">
    <source>
        <dbReference type="ARBA" id="ARBA00023136"/>
    </source>
</evidence>
<feature type="transmembrane region" description="Helical" evidence="6">
    <location>
        <begin position="265"/>
        <end position="286"/>
    </location>
</feature>
<dbReference type="Pfam" id="PF08395">
    <property type="entry name" value="7tm_7"/>
    <property type="match status" value="1"/>
</dbReference>
<sequence length="372" mass="44540">MTLTKALGSQPNLNQSKFEFLIWKFIQIFSLLLFIIFFIFKRKEILYVGDIGGSFADHYMSFISFTTSLIMITEPVLNYQLYIEFQKFTKLFLDNLDESFPNYFKRKEINQEISLKIGKIVIGYIIAFIICELKRFFHSMFAEQARNFAIVFLFVTILIQIKVWHIVYQMLIIEKFLLIIQKLMKQINHNIYENLEFNLVTYNKAIRRRYKKVIELYKIMQHLVELLNKIGIPQLTIFLTIKLFLMGEFYWIALVTMHEQIQMNVTYTLLASSFQKILVLLIQAYIAEQIKKNNQKVIRQIHRQKLINNVHQPLTEHFIYVIMMTKIKIYPCGIMKIEYSTIREMATDIVKTLFIFIQLIPLYFNLYEMYAS</sequence>
<dbReference type="InterPro" id="IPR013604">
    <property type="entry name" value="7TM_chemorcpt"/>
</dbReference>
<feature type="transmembrane region" description="Helical" evidence="6">
    <location>
        <begin position="235"/>
        <end position="253"/>
    </location>
</feature>
<evidence type="ECO:0000256" key="1">
    <source>
        <dbReference type="ARBA" id="ARBA00004651"/>
    </source>
</evidence>
<dbReference type="Proteomes" id="UP001107558">
    <property type="component" value="Chromosome 1"/>
</dbReference>
<keyword evidence="2 6" id="KW-1003">Cell membrane</keyword>
<dbReference type="GO" id="GO:0005886">
    <property type="term" value="C:plasma membrane"/>
    <property type="evidence" value="ECO:0007669"/>
    <property type="project" value="UniProtKB-SubCell"/>
</dbReference>
<gene>
    <name evidence="7" type="ORF">PVAND_013780</name>
</gene>
<keyword evidence="5 6" id="KW-0472">Membrane</keyword>
<comment type="function">
    <text evidence="6">Gustatory receptor which mediates acceptance or avoidance behavior, depending on its substrates.</text>
</comment>
<organism evidence="7 8">
    <name type="scientific">Polypedilum vanderplanki</name>
    <name type="common">Sleeping chironomid midge</name>
    <dbReference type="NCBI Taxonomy" id="319348"/>
    <lineage>
        <taxon>Eukaryota</taxon>
        <taxon>Metazoa</taxon>
        <taxon>Ecdysozoa</taxon>
        <taxon>Arthropoda</taxon>
        <taxon>Hexapoda</taxon>
        <taxon>Insecta</taxon>
        <taxon>Pterygota</taxon>
        <taxon>Neoptera</taxon>
        <taxon>Endopterygota</taxon>
        <taxon>Diptera</taxon>
        <taxon>Nematocera</taxon>
        <taxon>Chironomoidea</taxon>
        <taxon>Chironomidae</taxon>
        <taxon>Chironominae</taxon>
        <taxon>Polypedilum</taxon>
        <taxon>Polypedilum</taxon>
    </lineage>
</organism>
<name>A0A9J6CSL5_POLVA</name>
<comment type="caution">
    <text evidence="7">The sequence shown here is derived from an EMBL/GenBank/DDBJ whole genome shotgun (WGS) entry which is preliminary data.</text>
</comment>
<accession>A0A9J6CSL5</accession>
<evidence type="ECO:0000256" key="4">
    <source>
        <dbReference type="ARBA" id="ARBA00022989"/>
    </source>
</evidence>
<keyword evidence="3 6" id="KW-0812">Transmembrane</keyword>
<proteinExistence type="inferred from homology"/>
<comment type="subcellular location">
    <subcellularLocation>
        <location evidence="1 6">Cell membrane</location>
        <topology evidence="1 6">Multi-pass membrane protein</topology>
    </subcellularLocation>
</comment>
<keyword evidence="4 6" id="KW-1133">Transmembrane helix</keyword>
<evidence type="ECO:0000313" key="8">
    <source>
        <dbReference type="Proteomes" id="UP001107558"/>
    </source>
</evidence>
<dbReference type="EMBL" id="JADBJN010000001">
    <property type="protein sequence ID" value="KAG5684555.1"/>
    <property type="molecule type" value="Genomic_DNA"/>
</dbReference>
<reference evidence="7" key="1">
    <citation type="submission" date="2021-03" db="EMBL/GenBank/DDBJ databases">
        <title>Chromosome level genome of the anhydrobiotic midge Polypedilum vanderplanki.</title>
        <authorList>
            <person name="Yoshida Y."/>
            <person name="Kikawada T."/>
            <person name="Gusev O."/>
        </authorList>
    </citation>
    <scope>NUCLEOTIDE SEQUENCE</scope>
    <source>
        <strain evidence="7">NIAS01</strain>
        <tissue evidence="7">Whole body or cell culture</tissue>
    </source>
</reference>
<dbReference type="OrthoDB" id="10439607at2759"/>
<comment type="caution">
    <text evidence="6">Lacks conserved residue(s) required for the propagation of feature annotation.</text>
</comment>
<keyword evidence="8" id="KW-1185">Reference proteome</keyword>
<feature type="transmembrane region" description="Helical" evidence="6">
    <location>
        <begin position="150"/>
        <end position="173"/>
    </location>
</feature>
<dbReference type="GO" id="GO:0050909">
    <property type="term" value="P:sensory perception of taste"/>
    <property type="evidence" value="ECO:0007669"/>
    <property type="project" value="InterPro"/>
</dbReference>